<comment type="similarity">
    <text evidence="1 4 5">Belongs to the universal ribosomal protein uL15 family.</text>
</comment>
<sequence length="150" mass="16142">MKKLPKVVSKGKKRLGRGYGSGRGGHTVGRGQKGQKARSSIGILFEGVKMKKSLIKRLPLRRGKGKFKAKDKPIIVKTAYLDILPSGSTVDLELLVSHGIVDRRAAQDYGVKILGDGEVKKKLTIAVPISKSAAKMIEKAGGRVVPEKSN</sequence>
<keyword evidence="4" id="KW-0699">rRNA-binding</keyword>
<comment type="caution">
    <text evidence="8">The sequence shown here is derived from an EMBL/GenBank/DDBJ whole genome shotgun (WGS) entry which is preliminary data.</text>
</comment>
<evidence type="ECO:0000256" key="2">
    <source>
        <dbReference type="ARBA" id="ARBA00022980"/>
    </source>
</evidence>
<dbReference type="InterPro" id="IPR005749">
    <property type="entry name" value="Ribosomal_uL15_bac-type"/>
</dbReference>
<reference evidence="8 9" key="1">
    <citation type="journal article" date="2015" name="Nature">
        <title>rRNA introns, odd ribosomes, and small enigmatic genomes across a large radiation of phyla.</title>
        <authorList>
            <person name="Brown C.T."/>
            <person name="Hug L.A."/>
            <person name="Thomas B.C."/>
            <person name="Sharon I."/>
            <person name="Castelle C.J."/>
            <person name="Singh A."/>
            <person name="Wilkins M.J."/>
            <person name="Williams K.H."/>
            <person name="Banfield J.F."/>
        </authorList>
    </citation>
    <scope>NUCLEOTIDE SEQUENCE [LARGE SCALE GENOMIC DNA]</scope>
</reference>
<accession>A0A0G0NNM0</accession>
<evidence type="ECO:0000256" key="1">
    <source>
        <dbReference type="ARBA" id="ARBA00007320"/>
    </source>
</evidence>
<dbReference type="PROSITE" id="PS00475">
    <property type="entry name" value="RIBOSOMAL_L15"/>
    <property type="match status" value="1"/>
</dbReference>
<dbReference type="AlphaFoldDB" id="A0A0G0NNM0"/>
<dbReference type="PATRIC" id="fig|1618551.3.peg.40"/>
<dbReference type="InterPro" id="IPR030878">
    <property type="entry name" value="Ribosomal_uL15"/>
</dbReference>
<evidence type="ECO:0000313" key="9">
    <source>
        <dbReference type="Proteomes" id="UP000034690"/>
    </source>
</evidence>
<evidence type="ECO:0000259" key="7">
    <source>
        <dbReference type="Pfam" id="PF00828"/>
    </source>
</evidence>
<dbReference type="GO" id="GO:0003735">
    <property type="term" value="F:structural constituent of ribosome"/>
    <property type="evidence" value="ECO:0007669"/>
    <property type="project" value="InterPro"/>
</dbReference>
<dbReference type="GO" id="GO:0019843">
    <property type="term" value="F:rRNA binding"/>
    <property type="evidence" value="ECO:0007669"/>
    <property type="project" value="UniProtKB-UniRule"/>
</dbReference>
<dbReference type="InterPro" id="IPR021131">
    <property type="entry name" value="Ribosomal_uL15/eL18"/>
</dbReference>
<evidence type="ECO:0000313" key="8">
    <source>
        <dbReference type="EMBL" id="KKR14406.1"/>
    </source>
</evidence>
<evidence type="ECO:0000256" key="3">
    <source>
        <dbReference type="ARBA" id="ARBA00023274"/>
    </source>
</evidence>
<dbReference type="GO" id="GO:0006412">
    <property type="term" value="P:translation"/>
    <property type="evidence" value="ECO:0007669"/>
    <property type="project" value="UniProtKB-UniRule"/>
</dbReference>
<protein>
    <recommendedName>
        <fullName evidence="4">Large ribosomal subunit protein uL15</fullName>
    </recommendedName>
</protein>
<comment type="function">
    <text evidence="4">Binds to the 23S rRNA.</text>
</comment>
<dbReference type="SUPFAM" id="SSF52080">
    <property type="entry name" value="Ribosomal proteins L15p and L18e"/>
    <property type="match status" value="1"/>
</dbReference>
<dbReference type="GO" id="GO:0022625">
    <property type="term" value="C:cytosolic large ribosomal subunit"/>
    <property type="evidence" value="ECO:0007669"/>
    <property type="project" value="TreeGrafter"/>
</dbReference>
<feature type="domain" description="Large ribosomal subunit protein uL15/eL18" evidence="7">
    <location>
        <begin position="87"/>
        <end position="145"/>
    </location>
</feature>
<feature type="compositionally biased region" description="Gly residues" evidence="6">
    <location>
        <begin position="17"/>
        <end position="32"/>
    </location>
</feature>
<dbReference type="Gene3D" id="3.100.10.10">
    <property type="match status" value="1"/>
</dbReference>
<keyword evidence="4" id="KW-0694">RNA-binding</keyword>
<keyword evidence="3 4" id="KW-0687">Ribonucleoprotein</keyword>
<feature type="compositionally biased region" description="Basic residues" evidence="6">
    <location>
        <begin position="1"/>
        <end position="16"/>
    </location>
</feature>
<dbReference type="PANTHER" id="PTHR12934:SF11">
    <property type="entry name" value="LARGE RIBOSOMAL SUBUNIT PROTEIN UL15M"/>
    <property type="match status" value="1"/>
</dbReference>
<evidence type="ECO:0000256" key="5">
    <source>
        <dbReference type="RuleBase" id="RU003888"/>
    </source>
</evidence>
<organism evidence="8 9">
    <name type="scientific">Candidatus Woesebacteria bacterium GW2011_GWA1_39_21b</name>
    <dbReference type="NCBI Taxonomy" id="1618551"/>
    <lineage>
        <taxon>Bacteria</taxon>
        <taxon>Candidatus Woeseibacteriota</taxon>
    </lineage>
</organism>
<evidence type="ECO:0000256" key="6">
    <source>
        <dbReference type="SAM" id="MobiDB-lite"/>
    </source>
</evidence>
<comment type="subunit">
    <text evidence="4">Part of the 50S ribosomal subunit.</text>
</comment>
<feature type="region of interest" description="Disordered" evidence="6">
    <location>
        <begin position="1"/>
        <end position="35"/>
    </location>
</feature>
<name>A0A0G0NNM0_9BACT</name>
<gene>
    <name evidence="4" type="primary">rplO</name>
    <name evidence="8" type="ORF">UT40_C0001G0036</name>
</gene>
<dbReference type="EMBL" id="LBWQ01000001">
    <property type="protein sequence ID" value="KKR14406.1"/>
    <property type="molecule type" value="Genomic_DNA"/>
</dbReference>
<evidence type="ECO:0000256" key="4">
    <source>
        <dbReference type="HAMAP-Rule" id="MF_01341"/>
    </source>
</evidence>
<dbReference type="PANTHER" id="PTHR12934">
    <property type="entry name" value="50S RIBOSOMAL PROTEIN L15"/>
    <property type="match status" value="1"/>
</dbReference>
<keyword evidence="2 4" id="KW-0689">Ribosomal protein</keyword>
<dbReference type="HAMAP" id="MF_01341">
    <property type="entry name" value="Ribosomal_uL15"/>
    <property type="match status" value="1"/>
</dbReference>
<dbReference type="NCBIfam" id="TIGR01071">
    <property type="entry name" value="rplO_bact"/>
    <property type="match status" value="1"/>
</dbReference>
<dbReference type="InterPro" id="IPR001196">
    <property type="entry name" value="Ribosomal_uL15_CS"/>
</dbReference>
<proteinExistence type="inferred from homology"/>
<dbReference type="Proteomes" id="UP000034690">
    <property type="component" value="Unassembled WGS sequence"/>
</dbReference>
<dbReference type="Pfam" id="PF00828">
    <property type="entry name" value="Ribosomal_L27A"/>
    <property type="match status" value="1"/>
</dbReference>
<dbReference type="InterPro" id="IPR036227">
    <property type="entry name" value="Ribosomal_uL15/eL18_sf"/>
</dbReference>